<dbReference type="GeneID" id="36538599"/>
<feature type="chain" id="PRO_5014152971" evidence="8">
    <location>
        <begin position="17"/>
        <end position="413"/>
    </location>
</feature>
<dbReference type="PRINTS" id="PR00463">
    <property type="entry name" value="EP450I"/>
</dbReference>
<dbReference type="PANTHER" id="PTHR24305:SF235">
    <property type="entry name" value="CYTOCHROME P450 MONOOXYGENASE APDB-RELATED"/>
    <property type="match status" value="1"/>
</dbReference>
<keyword evidence="7" id="KW-0349">Heme</keyword>
<dbReference type="GO" id="GO:0016705">
    <property type="term" value="F:oxidoreductase activity, acting on paired donors, with incorporation or reduction of molecular oxygen"/>
    <property type="evidence" value="ECO:0007669"/>
    <property type="project" value="InterPro"/>
</dbReference>
<gene>
    <name evidence="9" type="ORF">P174DRAFT_505457</name>
</gene>
<dbReference type="InterPro" id="IPR050121">
    <property type="entry name" value="Cytochrome_P450_monoxygenase"/>
</dbReference>
<feature type="binding site" description="axial binding residue" evidence="7">
    <location>
        <position position="353"/>
    </location>
    <ligand>
        <name>heme</name>
        <dbReference type="ChEBI" id="CHEBI:30413"/>
    </ligand>
    <ligandPart>
        <name>Fe</name>
        <dbReference type="ChEBI" id="CHEBI:18248"/>
    </ligandPart>
</feature>
<feature type="signal peptide" evidence="8">
    <location>
        <begin position="1"/>
        <end position="16"/>
    </location>
</feature>
<evidence type="ECO:0000313" key="10">
    <source>
        <dbReference type="Proteomes" id="UP000234474"/>
    </source>
</evidence>
<name>A0A2I1C160_ASPN1</name>
<evidence type="ECO:0000256" key="8">
    <source>
        <dbReference type="SAM" id="SignalP"/>
    </source>
</evidence>
<sequence length="413" mass="47704">MYTFITCLVLFTLLLQRWLKLRHLNGPWIARFTTLWQAIHILKGDLPEVVLELHKRHGPLVRVGPNHVSVADPAEIKNIYRLPKGTLYQMLIAYVKGKRIMGWEVLGFEPRIEETISEFETHLSRMRDVDITKWIPLFALDAINRIGFSHGAHMMKQVFLITVPTFGRALNYIVSYFINPRNGLVLRAESLAHARYHAAQKSDQNDLLGYFLEVFRRHPDLYSMDGVIDLTYTALLGVQDELDAAVAHGRLSYPPKWKDIRNLRYLDADIKEAMRYRTLTRFVIERQVGPHVYGQDIPPGTTVRCVQHVIHRNSSFGFDVHKFRPERWLECTDEERLVMERSILTFAYGAHNCVGQNILRLIIYKLLASLLLRIKLSATDPVAELSHIPMSAISISDRPFFVTVLERNTPDIV</sequence>
<comment type="cofactor">
    <cofactor evidence="1 7">
        <name>heme</name>
        <dbReference type="ChEBI" id="CHEBI:30413"/>
    </cofactor>
</comment>
<dbReference type="Gene3D" id="1.10.630.10">
    <property type="entry name" value="Cytochrome P450"/>
    <property type="match status" value="2"/>
</dbReference>
<dbReference type="InterPro" id="IPR036396">
    <property type="entry name" value="Cyt_P450_sf"/>
</dbReference>
<dbReference type="GO" id="GO:0005506">
    <property type="term" value="F:iron ion binding"/>
    <property type="evidence" value="ECO:0007669"/>
    <property type="project" value="InterPro"/>
</dbReference>
<keyword evidence="6" id="KW-0503">Monooxygenase</keyword>
<dbReference type="EMBL" id="MSZS01000006">
    <property type="protein sequence ID" value="PKX91335.1"/>
    <property type="molecule type" value="Genomic_DNA"/>
</dbReference>
<dbReference type="OrthoDB" id="4402279at2759"/>
<keyword evidence="4" id="KW-0560">Oxidoreductase</keyword>
<accession>A0A2I1C160</accession>
<dbReference type="PANTHER" id="PTHR24305">
    <property type="entry name" value="CYTOCHROME P450"/>
    <property type="match status" value="1"/>
</dbReference>
<dbReference type="STRING" id="1392255.A0A2I1C160"/>
<comment type="similarity">
    <text evidence="2">Belongs to the cytochrome P450 family.</text>
</comment>
<proteinExistence type="inferred from homology"/>
<evidence type="ECO:0000256" key="3">
    <source>
        <dbReference type="ARBA" id="ARBA00022723"/>
    </source>
</evidence>
<dbReference type="InterPro" id="IPR001128">
    <property type="entry name" value="Cyt_P450"/>
</dbReference>
<reference evidence="10" key="1">
    <citation type="journal article" date="2018" name="Proc. Natl. Acad. Sci. U.S.A.">
        <title>Linking secondary metabolites to gene clusters through genome sequencing of six diverse Aspergillus species.</title>
        <authorList>
            <person name="Kaerboelling I."/>
            <person name="Vesth T.C."/>
            <person name="Frisvad J.C."/>
            <person name="Nybo J.L."/>
            <person name="Theobald S."/>
            <person name="Kuo A."/>
            <person name="Bowyer P."/>
            <person name="Matsuda Y."/>
            <person name="Mondo S."/>
            <person name="Lyhne E.K."/>
            <person name="Kogle M.E."/>
            <person name="Clum A."/>
            <person name="Lipzen A."/>
            <person name="Salamov A."/>
            <person name="Ngan C.Y."/>
            <person name="Daum C."/>
            <person name="Chiniquy J."/>
            <person name="Barry K."/>
            <person name="LaButti K."/>
            <person name="Haridas S."/>
            <person name="Simmons B.A."/>
            <person name="Magnuson J.K."/>
            <person name="Mortensen U.H."/>
            <person name="Larsen T.O."/>
            <person name="Grigoriev I.V."/>
            <person name="Baker S.E."/>
            <person name="Andersen M.R."/>
        </authorList>
    </citation>
    <scope>NUCLEOTIDE SEQUENCE [LARGE SCALE GENOMIC DNA]</scope>
    <source>
        <strain evidence="10">IBT 16806</strain>
    </source>
</reference>
<dbReference type="AlphaFoldDB" id="A0A2I1C160"/>
<dbReference type="Pfam" id="PF00067">
    <property type="entry name" value="p450"/>
    <property type="match status" value="1"/>
</dbReference>
<dbReference type="GO" id="GO:0020037">
    <property type="term" value="F:heme binding"/>
    <property type="evidence" value="ECO:0007669"/>
    <property type="project" value="InterPro"/>
</dbReference>
<evidence type="ECO:0000256" key="2">
    <source>
        <dbReference type="ARBA" id="ARBA00010617"/>
    </source>
</evidence>
<dbReference type="RefSeq" id="XP_024679930.1">
    <property type="nucleotide sequence ID" value="XM_024831262.1"/>
</dbReference>
<evidence type="ECO:0000313" key="9">
    <source>
        <dbReference type="EMBL" id="PKX91335.1"/>
    </source>
</evidence>
<organism evidence="9 10">
    <name type="scientific">Aspergillus novofumigatus (strain IBT 16806)</name>
    <dbReference type="NCBI Taxonomy" id="1392255"/>
    <lineage>
        <taxon>Eukaryota</taxon>
        <taxon>Fungi</taxon>
        <taxon>Dikarya</taxon>
        <taxon>Ascomycota</taxon>
        <taxon>Pezizomycotina</taxon>
        <taxon>Eurotiomycetes</taxon>
        <taxon>Eurotiomycetidae</taxon>
        <taxon>Eurotiales</taxon>
        <taxon>Aspergillaceae</taxon>
        <taxon>Aspergillus</taxon>
        <taxon>Aspergillus subgen. Fumigati</taxon>
    </lineage>
</organism>
<evidence type="ECO:0000256" key="6">
    <source>
        <dbReference type="ARBA" id="ARBA00023033"/>
    </source>
</evidence>
<dbReference type="VEuPathDB" id="FungiDB:P174DRAFT_505457"/>
<evidence type="ECO:0000256" key="4">
    <source>
        <dbReference type="ARBA" id="ARBA00023002"/>
    </source>
</evidence>
<evidence type="ECO:0000256" key="1">
    <source>
        <dbReference type="ARBA" id="ARBA00001971"/>
    </source>
</evidence>
<dbReference type="SUPFAM" id="SSF48264">
    <property type="entry name" value="Cytochrome P450"/>
    <property type="match status" value="1"/>
</dbReference>
<keyword evidence="3 7" id="KW-0479">Metal-binding</keyword>
<evidence type="ECO:0000256" key="5">
    <source>
        <dbReference type="ARBA" id="ARBA00023004"/>
    </source>
</evidence>
<protein>
    <submittedName>
        <fullName evidence="9">Cytochrome P450</fullName>
    </submittedName>
</protein>
<comment type="caution">
    <text evidence="9">The sequence shown here is derived from an EMBL/GenBank/DDBJ whole genome shotgun (WGS) entry which is preliminary data.</text>
</comment>
<dbReference type="GO" id="GO:0044550">
    <property type="term" value="P:secondary metabolite biosynthetic process"/>
    <property type="evidence" value="ECO:0007669"/>
    <property type="project" value="UniProtKB-ARBA"/>
</dbReference>
<dbReference type="OMA" id="LSYPPKW"/>
<keyword evidence="10" id="KW-1185">Reference proteome</keyword>
<dbReference type="Proteomes" id="UP000234474">
    <property type="component" value="Unassembled WGS sequence"/>
</dbReference>
<evidence type="ECO:0000256" key="7">
    <source>
        <dbReference type="PIRSR" id="PIRSR602401-1"/>
    </source>
</evidence>
<keyword evidence="5 7" id="KW-0408">Iron</keyword>
<dbReference type="InterPro" id="IPR002401">
    <property type="entry name" value="Cyt_P450_E_grp-I"/>
</dbReference>
<dbReference type="GO" id="GO:0004497">
    <property type="term" value="F:monooxygenase activity"/>
    <property type="evidence" value="ECO:0007669"/>
    <property type="project" value="UniProtKB-KW"/>
</dbReference>
<keyword evidence="8" id="KW-0732">Signal</keyword>
<dbReference type="GO" id="GO:0044283">
    <property type="term" value="P:small molecule biosynthetic process"/>
    <property type="evidence" value="ECO:0007669"/>
    <property type="project" value="UniProtKB-ARBA"/>
</dbReference>